<feature type="transmembrane region" description="Helical" evidence="8">
    <location>
        <begin position="218"/>
        <end position="243"/>
    </location>
</feature>
<feature type="transmembrane region" description="Helical" evidence="8">
    <location>
        <begin position="36"/>
        <end position="56"/>
    </location>
</feature>
<name>A0AA96RJX1_9BACL</name>
<keyword evidence="4" id="KW-0309">Germination</keyword>
<evidence type="ECO:0000256" key="7">
    <source>
        <dbReference type="ARBA" id="ARBA00023136"/>
    </source>
</evidence>
<dbReference type="RefSeq" id="WP_314798390.1">
    <property type="nucleotide sequence ID" value="NZ_CP130319.1"/>
</dbReference>
<evidence type="ECO:0000256" key="3">
    <source>
        <dbReference type="ARBA" id="ARBA00022448"/>
    </source>
</evidence>
<feature type="transmembrane region" description="Helical" evidence="8">
    <location>
        <begin position="115"/>
        <end position="136"/>
    </location>
</feature>
<feature type="transmembrane region" description="Helical" evidence="8">
    <location>
        <begin position="184"/>
        <end position="206"/>
    </location>
</feature>
<feature type="transmembrane region" description="Helical" evidence="8">
    <location>
        <begin position="304"/>
        <end position="323"/>
    </location>
</feature>
<dbReference type="InterPro" id="IPR004761">
    <property type="entry name" value="Spore_GerAB"/>
</dbReference>
<dbReference type="AlphaFoldDB" id="A0AA96RJX1"/>
<comment type="similarity">
    <text evidence="2">Belongs to the amino acid-polyamine-organocation (APC) superfamily. Spore germination protein (SGP) (TC 2.A.3.9) family.</text>
</comment>
<dbReference type="GO" id="GO:0016020">
    <property type="term" value="C:membrane"/>
    <property type="evidence" value="ECO:0007669"/>
    <property type="project" value="UniProtKB-SubCell"/>
</dbReference>
<dbReference type="KEGG" id="proo:MJB10_21825"/>
<keyword evidence="5 8" id="KW-0812">Transmembrane</keyword>
<feature type="transmembrane region" description="Helical" evidence="8">
    <location>
        <begin position="68"/>
        <end position="91"/>
    </location>
</feature>
<evidence type="ECO:0000256" key="4">
    <source>
        <dbReference type="ARBA" id="ARBA00022544"/>
    </source>
</evidence>
<feature type="transmembrane region" description="Helical" evidence="8">
    <location>
        <begin position="268"/>
        <end position="292"/>
    </location>
</feature>
<feature type="transmembrane region" description="Helical" evidence="8">
    <location>
        <begin position="329"/>
        <end position="353"/>
    </location>
</feature>
<dbReference type="Proteomes" id="UP001304650">
    <property type="component" value="Chromosome"/>
</dbReference>
<dbReference type="PANTHER" id="PTHR34975:SF2">
    <property type="entry name" value="SPORE GERMINATION PROTEIN A2"/>
    <property type="match status" value="1"/>
</dbReference>
<evidence type="ECO:0000256" key="5">
    <source>
        <dbReference type="ARBA" id="ARBA00022692"/>
    </source>
</evidence>
<evidence type="ECO:0000313" key="9">
    <source>
        <dbReference type="EMBL" id="WNR43714.1"/>
    </source>
</evidence>
<evidence type="ECO:0000256" key="8">
    <source>
        <dbReference type="SAM" id="Phobius"/>
    </source>
</evidence>
<gene>
    <name evidence="9" type="ORF">MJB10_21825</name>
</gene>
<protein>
    <submittedName>
        <fullName evidence="9">GerAB/ArcD/ProY family transporter</fullName>
    </submittedName>
</protein>
<comment type="subcellular location">
    <subcellularLocation>
        <location evidence="1">Membrane</location>
        <topology evidence="1">Multi-pass membrane protein</topology>
    </subcellularLocation>
</comment>
<reference evidence="9" key="1">
    <citation type="submission" date="2022-02" db="EMBL/GenBank/DDBJ databases">
        <title>Paenibacillus sp. MBLB1832 Whole Genome Shotgun Sequencing.</title>
        <authorList>
            <person name="Hwang C.Y."/>
            <person name="Cho E.-S."/>
            <person name="Seo M.-J."/>
        </authorList>
    </citation>
    <scope>NUCLEOTIDE SEQUENCE</scope>
    <source>
        <strain evidence="9">MBLB1832</strain>
    </source>
</reference>
<proteinExistence type="inferred from homology"/>
<keyword evidence="10" id="KW-1185">Reference proteome</keyword>
<dbReference type="PANTHER" id="PTHR34975">
    <property type="entry name" value="SPORE GERMINATION PROTEIN A2"/>
    <property type="match status" value="1"/>
</dbReference>
<dbReference type="GO" id="GO:0009847">
    <property type="term" value="P:spore germination"/>
    <property type="evidence" value="ECO:0007669"/>
    <property type="project" value="InterPro"/>
</dbReference>
<keyword evidence="3" id="KW-0813">Transport</keyword>
<evidence type="ECO:0000313" key="10">
    <source>
        <dbReference type="Proteomes" id="UP001304650"/>
    </source>
</evidence>
<evidence type="ECO:0000256" key="6">
    <source>
        <dbReference type="ARBA" id="ARBA00022989"/>
    </source>
</evidence>
<sequence>MINQISRFQLFVMIVLFEIGSTPLFALGSSAKQDAWLSMSAAAIAGFLLLLLFLSIQQKARDQDLIGLLKICFGRILGTSLGVWFACYFAYESMRNVRDFGEIANLTLLSTTPKYITMFIILLLAFYAIVMGVETLFRVTEALLPIVAFSYGFLIFLICIARLIHLDNLLPIMENGPTPVLKAAFPDIVSFPFGQTVIFFMVWHMLPRDQKIKRLSLAAYTSVSVFLIFMNILNIVVLGTTLASNSTLPLLEMVQLIEVGDIFERLDVLVTLLLFLGLFVKMTTFYWGSVYAMAHICPAISKRYWLLLIGSIIFITSFLEPNYTYHTWLGLIVSVKVYPLFQVIIPLMMYILLKIRKIPAPQSSPEA</sequence>
<dbReference type="NCBIfam" id="TIGR00912">
    <property type="entry name" value="2A0309"/>
    <property type="match status" value="1"/>
</dbReference>
<organism evidence="9 10">
    <name type="scientific">Paenibacillus roseopurpureus</name>
    <dbReference type="NCBI Taxonomy" id="2918901"/>
    <lineage>
        <taxon>Bacteria</taxon>
        <taxon>Bacillati</taxon>
        <taxon>Bacillota</taxon>
        <taxon>Bacilli</taxon>
        <taxon>Bacillales</taxon>
        <taxon>Paenibacillaceae</taxon>
        <taxon>Paenibacillus</taxon>
    </lineage>
</organism>
<dbReference type="Pfam" id="PF03845">
    <property type="entry name" value="Spore_permease"/>
    <property type="match status" value="1"/>
</dbReference>
<accession>A0AA96RJX1</accession>
<dbReference type="EMBL" id="CP130319">
    <property type="protein sequence ID" value="WNR43714.1"/>
    <property type="molecule type" value="Genomic_DNA"/>
</dbReference>
<keyword evidence="7 8" id="KW-0472">Membrane</keyword>
<keyword evidence="6 8" id="KW-1133">Transmembrane helix</keyword>
<feature type="transmembrane region" description="Helical" evidence="8">
    <location>
        <begin position="143"/>
        <end position="164"/>
    </location>
</feature>
<evidence type="ECO:0000256" key="2">
    <source>
        <dbReference type="ARBA" id="ARBA00007998"/>
    </source>
</evidence>
<evidence type="ECO:0000256" key="1">
    <source>
        <dbReference type="ARBA" id="ARBA00004141"/>
    </source>
</evidence>